<reference evidence="1" key="1">
    <citation type="submission" date="2023-06" db="EMBL/GenBank/DDBJ databases">
        <authorList>
            <person name="Kurt Z."/>
        </authorList>
    </citation>
    <scope>NUCLEOTIDE SEQUENCE</scope>
</reference>
<protein>
    <submittedName>
        <fullName evidence="2">Hypothetical_protein</fullName>
    </submittedName>
</protein>
<dbReference type="EMBL" id="CATOUU010000222">
    <property type="protein sequence ID" value="CAI9921400.1"/>
    <property type="molecule type" value="Genomic_DNA"/>
</dbReference>
<sequence length="206" mass="23071">MARGAPCRLARTVMVHTHPSKCEPSLVLASPQCWQPGIPGVIQNFVSGRIVPFSETAAGFQKGVRRLGVRSRRQMTLKLPPACLNDMQQYMNILVLKSNLKYFRIFTKFSFSMHRNARQTGSLRKCAESNACRRSIRPRCVLAFHQAAIGENANLKRRPMCVRGFPELLKSGMLSFPARTHTICTARRVRPSAFEDGKCGPAPPFI</sequence>
<keyword evidence="3" id="KW-1185">Reference proteome</keyword>
<reference evidence="2 3" key="2">
    <citation type="submission" date="2024-07" db="EMBL/GenBank/DDBJ databases">
        <authorList>
            <person name="Akdeniz Z."/>
        </authorList>
    </citation>
    <scope>NUCLEOTIDE SEQUENCE [LARGE SCALE GENOMIC DNA]</scope>
</reference>
<dbReference type="AlphaFoldDB" id="A0AA86TM31"/>
<evidence type="ECO:0000313" key="2">
    <source>
        <dbReference type="EMBL" id="CAL6109977.1"/>
    </source>
</evidence>
<dbReference type="EMBL" id="CAXDID020000679">
    <property type="protein sequence ID" value="CAL6109977.1"/>
    <property type="molecule type" value="Genomic_DNA"/>
</dbReference>
<gene>
    <name evidence="2" type="ORF">HINF_LOCUS75700</name>
    <name evidence="1" type="ORF">HINF_LOCUS9045</name>
</gene>
<proteinExistence type="predicted"/>
<name>A0AA86TM31_9EUKA</name>
<organism evidence="1">
    <name type="scientific">Hexamita inflata</name>
    <dbReference type="NCBI Taxonomy" id="28002"/>
    <lineage>
        <taxon>Eukaryota</taxon>
        <taxon>Metamonada</taxon>
        <taxon>Diplomonadida</taxon>
        <taxon>Hexamitidae</taxon>
        <taxon>Hexamitinae</taxon>
        <taxon>Hexamita</taxon>
    </lineage>
</organism>
<evidence type="ECO:0000313" key="1">
    <source>
        <dbReference type="EMBL" id="CAI9921400.1"/>
    </source>
</evidence>
<accession>A0AA86TM31</accession>
<comment type="caution">
    <text evidence="1">The sequence shown here is derived from an EMBL/GenBank/DDBJ whole genome shotgun (WGS) entry which is preliminary data.</text>
</comment>
<dbReference type="Proteomes" id="UP001642409">
    <property type="component" value="Unassembled WGS sequence"/>
</dbReference>
<evidence type="ECO:0000313" key="3">
    <source>
        <dbReference type="Proteomes" id="UP001642409"/>
    </source>
</evidence>